<gene>
    <name evidence="3" type="primary">ppnP</name>
    <name evidence="4" type="ORF">KDM90_01880</name>
</gene>
<evidence type="ECO:0000256" key="2">
    <source>
        <dbReference type="ARBA" id="ARBA00022679"/>
    </source>
</evidence>
<evidence type="ECO:0000256" key="1">
    <source>
        <dbReference type="ARBA" id="ARBA00022676"/>
    </source>
</evidence>
<protein>
    <recommendedName>
        <fullName evidence="3">Pyrimidine/purine nucleoside phosphorylase</fullName>
        <ecNumber evidence="3">2.4.2.1</ecNumber>
        <ecNumber evidence="3">2.4.2.2</ecNumber>
    </recommendedName>
    <alternativeName>
        <fullName evidence="3">Adenosine phosphorylase</fullName>
    </alternativeName>
    <alternativeName>
        <fullName evidence="3">Cytidine phosphorylase</fullName>
    </alternativeName>
    <alternativeName>
        <fullName evidence="3">Guanosine phosphorylase</fullName>
    </alternativeName>
    <alternativeName>
        <fullName evidence="3">Inosine phosphorylase</fullName>
    </alternativeName>
    <alternativeName>
        <fullName evidence="3">Thymidine phosphorylase</fullName>
    </alternativeName>
    <alternativeName>
        <fullName evidence="3">Uridine phosphorylase</fullName>
    </alternativeName>
    <alternativeName>
        <fullName evidence="3">Xanthosine phosphorylase</fullName>
    </alternativeName>
</protein>
<comment type="catalytic activity">
    <reaction evidence="3">
        <text>inosine + phosphate = alpha-D-ribose 1-phosphate + hypoxanthine</text>
        <dbReference type="Rhea" id="RHEA:27646"/>
        <dbReference type="ChEBI" id="CHEBI:17368"/>
        <dbReference type="ChEBI" id="CHEBI:17596"/>
        <dbReference type="ChEBI" id="CHEBI:43474"/>
        <dbReference type="ChEBI" id="CHEBI:57720"/>
        <dbReference type="EC" id="2.4.2.1"/>
    </reaction>
</comment>
<keyword evidence="2 3" id="KW-0808">Transferase</keyword>
<comment type="function">
    <text evidence="3">Catalyzes the phosphorolysis of diverse nucleosides, yielding D-ribose 1-phosphate and the respective free bases. Can use uridine, adenosine, guanosine, cytidine, thymidine, inosine and xanthosine as substrates. Also catalyzes the reverse reactions.</text>
</comment>
<name>A0A941DWR2_9BURK</name>
<evidence type="ECO:0000256" key="3">
    <source>
        <dbReference type="HAMAP-Rule" id="MF_01537"/>
    </source>
</evidence>
<dbReference type="SUPFAM" id="SSF51182">
    <property type="entry name" value="RmlC-like cupins"/>
    <property type="match status" value="1"/>
</dbReference>
<evidence type="ECO:0000313" key="5">
    <source>
        <dbReference type="Proteomes" id="UP000678545"/>
    </source>
</evidence>
<comment type="catalytic activity">
    <reaction evidence="3">
        <text>adenosine + phosphate = alpha-D-ribose 1-phosphate + adenine</text>
        <dbReference type="Rhea" id="RHEA:27642"/>
        <dbReference type="ChEBI" id="CHEBI:16335"/>
        <dbReference type="ChEBI" id="CHEBI:16708"/>
        <dbReference type="ChEBI" id="CHEBI:43474"/>
        <dbReference type="ChEBI" id="CHEBI:57720"/>
        <dbReference type="EC" id="2.4.2.1"/>
    </reaction>
</comment>
<dbReference type="GO" id="GO:0004731">
    <property type="term" value="F:purine-nucleoside phosphorylase activity"/>
    <property type="evidence" value="ECO:0007669"/>
    <property type="project" value="UniProtKB-UniRule"/>
</dbReference>
<comment type="caution">
    <text evidence="4">The sequence shown here is derived from an EMBL/GenBank/DDBJ whole genome shotgun (WGS) entry which is preliminary data.</text>
</comment>
<dbReference type="HAMAP" id="MF_01537">
    <property type="entry name" value="Nucleos_phosphorylase_PpnP"/>
    <property type="match status" value="1"/>
</dbReference>
<dbReference type="Proteomes" id="UP000678545">
    <property type="component" value="Unassembled WGS sequence"/>
</dbReference>
<dbReference type="InterPro" id="IPR014710">
    <property type="entry name" value="RmlC-like_jellyroll"/>
</dbReference>
<dbReference type="EC" id="2.4.2.2" evidence="3"/>
<comment type="catalytic activity">
    <reaction evidence="3">
        <text>xanthosine + phosphate = alpha-D-ribose 1-phosphate + xanthine</text>
        <dbReference type="Rhea" id="RHEA:27638"/>
        <dbReference type="ChEBI" id="CHEBI:17712"/>
        <dbReference type="ChEBI" id="CHEBI:18107"/>
        <dbReference type="ChEBI" id="CHEBI:43474"/>
        <dbReference type="ChEBI" id="CHEBI:57720"/>
        <dbReference type="EC" id="2.4.2.1"/>
    </reaction>
</comment>
<dbReference type="EC" id="2.4.2.1" evidence="3"/>
<dbReference type="GO" id="GO:0016154">
    <property type="term" value="F:pyrimidine-nucleoside phosphorylase activity"/>
    <property type="evidence" value="ECO:0007669"/>
    <property type="project" value="UniProtKB-UniRule"/>
</dbReference>
<dbReference type="GO" id="GO:0005829">
    <property type="term" value="C:cytosol"/>
    <property type="evidence" value="ECO:0007669"/>
    <property type="project" value="TreeGrafter"/>
</dbReference>
<dbReference type="PANTHER" id="PTHR36540:SF1">
    <property type="entry name" value="PYRIMIDINE_PURINE NUCLEOSIDE PHOSPHORYLASE"/>
    <property type="match status" value="1"/>
</dbReference>
<organism evidence="4 5">
    <name type="scientific">Undibacterium fentianense</name>
    <dbReference type="NCBI Taxonomy" id="2828728"/>
    <lineage>
        <taxon>Bacteria</taxon>
        <taxon>Pseudomonadati</taxon>
        <taxon>Pseudomonadota</taxon>
        <taxon>Betaproteobacteria</taxon>
        <taxon>Burkholderiales</taxon>
        <taxon>Oxalobacteraceae</taxon>
        <taxon>Undibacterium</taxon>
    </lineage>
</organism>
<dbReference type="EMBL" id="JAGSPJ010000001">
    <property type="protein sequence ID" value="MBR7798759.1"/>
    <property type="molecule type" value="Genomic_DNA"/>
</dbReference>
<dbReference type="InterPro" id="IPR011051">
    <property type="entry name" value="RmlC_Cupin_sf"/>
</dbReference>
<comment type="catalytic activity">
    <reaction evidence="3">
        <text>thymidine + phosphate = 2-deoxy-alpha-D-ribose 1-phosphate + thymine</text>
        <dbReference type="Rhea" id="RHEA:16037"/>
        <dbReference type="ChEBI" id="CHEBI:17748"/>
        <dbReference type="ChEBI" id="CHEBI:17821"/>
        <dbReference type="ChEBI" id="CHEBI:43474"/>
        <dbReference type="ChEBI" id="CHEBI:57259"/>
        <dbReference type="EC" id="2.4.2.2"/>
    </reaction>
</comment>
<dbReference type="Gene3D" id="2.60.120.10">
    <property type="entry name" value="Jelly Rolls"/>
    <property type="match status" value="1"/>
</dbReference>
<keyword evidence="5" id="KW-1185">Reference proteome</keyword>
<reference evidence="4" key="1">
    <citation type="submission" date="2021-04" db="EMBL/GenBank/DDBJ databases">
        <title>novel species isolated from subtropical streams in China.</title>
        <authorList>
            <person name="Lu H."/>
        </authorList>
    </citation>
    <scope>NUCLEOTIDE SEQUENCE</scope>
    <source>
        <strain evidence="4">FT137W</strain>
    </source>
</reference>
<comment type="catalytic activity">
    <reaction evidence="3">
        <text>uridine + phosphate = alpha-D-ribose 1-phosphate + uracil</text>
        <dbReference type="Rhea" id="RHEA:24388"/>
        <dbReference type="ChEBI" id="CHEBI:16704"/>
        <dbReference type="ChEBI" id="CHEBI:17568"/>
        <dbReference type="ChEBI" id="CHEBI:43474"/>
        <dbReference type="ChEBI" id="CHEBI:57720"/>
        <dbReference type="EC" id="2.4.2.2"/>
    </reaction>
</comment>
<proteinExistence type="inferred from homology"/>
<comment type="similarity">
    <text evidence="3">Belongs to the nucleoside phosphorylase PpnP family.</text>
</comment>
<sequence>MTTQFDQVSVIKKANLYFDGKCVSHTVLFPDGSKKTIGVIFPSSLTFNTGAAEIMEINAGVCRITLAGENTSNEYGAGQSFSVPANSSFKIETLETLDYVCHFIDAA</sequence>
<dbReference type="InterPro" id="IPR009664">
    <property type="entry name" value="Ppnp"/>
</dbReference>
<keyword evidence="1 3" id="KW-0328">Glycosyltransferase</keyword>
<accession>A0A941DWR2</accession>
<dbReference type="CDD" id="cd20296">
    <property type="entry name" value="cupin_PpnP-like"/>
    <property type="match status" value="1"/>
</dbReference>
<evidence type="ECO:0000313" key="4">
    <source>
        <dbReference type="EMBL" id="MBR7798759.1"/>
    </source>
</evidence>
<comment type="catalytic activity">
    <reaction evidence="3">
        <text>a purine D-ribonucleoside + phosphate = a purine nucleobase + alpha-D-ribose 1-phosphate</text>
        <dbReference type="Rhea" id="RHEA:19805"/>
        <dbReference type="ChEBI" id="CHEBI:26386"/>
        <dbReference type="ChEBI" id="CHEBI:43474"/>
        <dbReference type="ChEBI" id="CHEBI:57720"/>
        <dbReference type="ChEBI" id="CHEBI:142355"/>
        <dbReference type="EC" id="2.4.2.1"/>
    </reaction>
</comment>
<dbReference type="AlphaFoldDB" id="A0A941DWR2"/>
<comment type="catalytic activity">
    <reaction evidence="3">
        <text>cytidine + phosphate = cytosine + alpha-D-ribose 1-phosphate</text>
        <dbReference type="Rhea" id="RHEA:52540"/>
        <dbReference type="ChEBI" id="CHEBI:16040"/>
        <dbReference type="ChEBI" id="CHEBI:17562"/>
        <dbReference type="ChEBI" id="CHEBI:43474"/>
        <dbReference type="ChEBI" id="CHEBI:57720"/>
        <dbReference type="EC" id="2.4.2.2"/>
    </reaction>
</comment>
<dbReference type="RefSeq" id="WP_212673902.1">
    <property type="nucleotide sequence ID" value="NZ_JAGSPJ010000001.1"/>
</dbReference>
<comment type="catalytic activity">
    <reaction evidence="3">
        <text>guanosine + phosphate = alpha-D-ribose 1-phosphate + guanine</text>
        <dbReference type="Rhea" id="RHEA:13233"/>
        <dbReference type="ChEBI" id="CHEBI:16235"/>
        <dbReference type="ChEBI" id="CHEBI:16750"/>
        <dbReference type="ChEBI" id="CHEBI:43474"/>
        <dbReference type="ChEBI" id="CHEBI:57720"/>
        <dbReference type="EC" id="2.4.2.1"/>
    </reaction>
</comment>
<dbReference type="Pfam" id="PF06865">
    <property type="entry name" value="Ppnp"/>
    <property type="match status" value="1"/>
</dbReference>
<dbReference type="PANTHER" id="PTHR36540">
    <property type="entry name" value="PYRIMIDINE/PURINE NUCLEOSIDE PHOSPHORYLASE"/>
    <property type="match status" value="1"/>
</dbReference>